<gene>
    <name evidence="2" type="ORF">GCM10010981_37500</name>
</gene>
<dbReference type="Proteomes" id="UP000620046">
    <property type="component" value="Unassembled WGS sequence"/>
</dbReference>
<name>A0ABQ1GKB5_9GAMM</name>
<reference evidence="3" key="1">
    <citation type="journal article" date="2019" name="Int. J. Syst. Evol. Microbiol.">
        <title>The Global Catalogue of Microorganisms (GCM) 10K type strain sequencing project: providing services to taxonomists for standard genome sequencing and annotation.</title>
        <authorList>
            <consortium name="The Broad Institute Genomics Platform"/>
            <consortium name="The Broad Institute Genome Sequencing Center for Infectious Disease"/>
            <person name="Wu L."/>
            <person name="Ma J."/>
        </authorList>
    </citation>
    <scope>NUCLEOTIDE SEQUENCE [LARGE SCALE GENOMIC DNA]</scope>
    <source>
        <strain evidence="3">CGMCC 1.15439</strain>
    </source>
</reference>
<comment type="caution">
    <text evidence="2">The sequence shown here is derived from an EMBL/GenBank/DDBJ whole genome shotgun (WGS) entry which is preliminary data.</text>
</comment>
<dbReference type="RefSeq" id="WP_188796668.1">
    <property type="nucleotide sequence ID" value="NZ_BMJA01000004.1"/>
</dbReference>
<evidence type="ECO:0000256" key="1">
    <source>
        <dbReference type="SAM" id="MobiDB-lite"/>
    </source>
</evidence>
<feature type="compositionally biased region" description="Acidic residues" evidence="1">
    <location>
        <begin position="66"/>
        <end position="78"/>
    </location>
</feature>
<evidence type="ECO:0000313" key="2">
    <source>
        <dbReference type="EMBL" id="GGA44932.1"/>
    </source>
</evidence>
<sequence>MSNVIQFLEKVGNAAQWDDVTEGKLELALAEADIEGPFRSAILNKDVAQLQVLLQQKEPVCFVIPGEEEEEEEGEEEPGEKGQLKDARCLPRVRFASRS</sequence>
<keyword evidence="3" id="KW-1185">Reference proteome</keyword>
<dbReference type="EMBL" id="BMJA01000004">
    <property type="protein sequence ID" value="GGA44932.1"/>
    <property type="molecule type" value="Genomic_DNA"/>
</dbReference>
<protein>
    <submittedName>
        <fullName evidence="2">Uncharacterized protein</fullName>
    </submittedName>
</protein>
<evidence type="ECO:0000313" key="3">
    <source>
        <dbReference type="Proteomes" id="UP000620046"/>
    </source>
</evidence>
<organism evidence="2 3">
    <name type="scientific">Dyella nitratireducens</name>
    <dbReference type="NCBI Taxonomy" id="1849580"/>
    <lineage>
        <taxon>Bacteria</taxon>
        <taxon>Pseudomonadati</taxon>
        <taxon>Pseudomonadota</taxon>
        <taxon>Gammaproteobacteria</taxon>
        <taxon>Lysobacterales</taxon>
        <taxon>Rhodanobacteraceae</taxon>
        <taxon>Dyella</taxon>
    </lineage>
</organism>
<proteinExistence type="predicted"/>
<accession>A0ABQ1GKB5</accession>
<feature type="region of interest" description="Disordered" evidence="1">
    <location>
        <begin position="66"/>
        <end position="85"/>
    </location>
</feature>